<dbReference type="Pfam" id="PF00890">
    <property type="entry name" value="FAD_binding_2"/>
    <property type="match status" value="1"/>
</dbReference>
<keyword evidence="18" id="KW-1185">Reference proteome</keyword>
<dbReference type="InterPro" id="IPR000172">
    <property type="entry name" value="GMC_OxRdtase_N"/>
</dbReference>
<dbReference type="InterPro" id="IPR052542">
    <property type="entry name" value="Cholesterol_Oxidase"/>
</dbReference>
<dbReference type="Proteomes" id="UP000515512">
    <property type="component" value="Chromosome"/>
</dbReference>
<dbReference type="RefSeq" id="WP_181581676.1">
    <property type="nucleotide sequence ID" value="NZ_CP059399.1"/>
</dbReference>
<dbReference type="InterPro" id="IPR003953">
    <property type="entry name" value="FAD-dep_OxRdtase_2_FAD-bd"/>
</dbReference>
<evidence type="ECO:0000256" key="8">
    <source>
        <dbReference type="ARBA" id="ARBA00023166"/>
    </source>
</evidence>
<comment type="cofactor">
    <cofactor evidence="1">
        <name>FAD</name>
        <dbReference type="ChEBI" id="CHEBI:57692"/>
    </cofactor>
</comment>
<dbReference type="PANTHER" id="PTHR47470">
    <property type="entry name" value="CHOLESTEROL OXIDASE"/>
    <property type="match status" value="1"/>
</dbReference>
<keyword evidence="4" id="KW-0285">Flavoprotein</keyword>
<evidence type="ECO:0000256" key="12">
    <source>
        <dbReference type="ARBA" id="ARBA00049645"/>
    </source>
</evidence>
<keyword evidence="9" id="KW-0753">Steroid metabolism</keyword>
<evidence type="ECO:0000256" key="15">
    <source>
        <dbReference type="ARBA" id="ARBA00049778"/>
    </source>
</evidence>
<evidence type="ECO:0000256" key="11">
    <source>
        <dbReference type="ARBA" id="ARBA00038856"/>
    </source>
</evidence>
<dbReference type="GO" id="GO:0050660">
    <property type="term" value="F:flavin adenine dinucleotide binding"/>
    <property type="evidence" value="ECO:0007669"/>
    <property type="project" value="InterPro"/>
</dbReference>
<keyword evidence="8" id="KW-1207">Sterol metabolism</keyword>
<evidence type="ECO:0000256" key="10">
    <source>
        <dbReference type="ARBA" id="ARBA00023235"/>
    </source>
</evidence>
<keyword evidence="3" id="KW-0153">Cholesterol metabolism</keyword>
<dbReference type="EC" id="1.1.3.6" evidence="13"/>
<dbReference type="EMBL" id="CP059399">
    <property type="protein sequence ID" value="QLY30478.1"/>
    <property type="molecule type" value="Genomic_DNA"/>
</dbReference>
<dbReference type="PANTHER" id="PTHR47470:SF1">
    <property type="entry name" value="FAD-DEPENDENT OXIDOREDUCTASE 2 FAD BINDING DOMAIN-CONTAINING PROTEIN"/>
    <property type="match status" value="1"/>
</dbReference>
<comment type="similarity">
    <text evidence="2">Belongs to the GMC oxidoreductase family.</text>
</comment>
<dbReference type="GO" id="GO:0016995">
    <property type="term" value="F:cholesterol oxidase activity"/>
    <property type="evidence" value="ECO:0007669"/>
    <property type="project" value="UniProtKB-EC"/>
</dbReference>
<name>A0A7D6ZCM3_9NOCA</name>
<keyword evidence="10" id="KW-0413">Isomerase</keyword>
<dbReference type="KEGG" id="nhu:H0264_36090"/>
<keyword evidence="7" id="KW-0443">Lipid metabolism</keyword>
<evidence type="ECO:0000256" key="9">
    <source>
        <dbReference type="ARBA" id="ARBA00023221"/>
    </source>
</evidence>
<keyword evidence="6" id="KW-0560">Oxidoreductase</keyword>
<dbReference type="InterPro" id="IPR017896">
    <property type="entry name" value="4Fe4S_Fe-S-bd"/>
</dbReference>
<feature type="domain" description="4Fe-4S ferredoxin-type" evidence="16">
    <location>
        <begin position="175"/>
        <end position="207"/>
    </location>
</feature>
<dbReference type="SUPFAM" id="SSF51905">
    <property type="entry name" value="FAD/NAD(P)-binding domain"/>
    <property type="match status" value="1"/>
</dbReference>
<sequence>MNQFDYDWIVVGSGFGGSVSALRLAEKGHRVAVLEAGYRFAAGDYAESASDIRRYYFAPRLGLRGIVRTTLFKDVLIATGAGVGGGSLVYGNALYRAQPGFLRHPQWAELADWETELDPHYRTAEHMLGVTPYDADTPAGLLLREYAESNGLGDKHTRSNVAVFLGEPGKTAPDPYFAGDGPDRIGCTRCGSCLIGCRYDAKNTLDKNYLWFAERRGVDIQPERTVIDIRPLGDDPSGADGYAVTTVRTGRWFRQERRTVTARGVVLAAGALGTVRLLLRCKGNGSLPNLSERTGELVRTNSETVLVVRTPDDGRDFTRGVAVMSDYEPDQDTHIQPATYGAHSDVMSLITTPAVTQGNRRTRPLRFVLDALRNPVRFARANRIKGSAARSIVLTTMQAYDNAMALRVRFRLPGGYPVLTTEQDPANPIPTYVEAGYRAANWIAQRTGGVVKAAVSEAIFSIPSTVHILGGAAIAADPEHGVIDARHRVFGYRNLLVADGAALPANIGVNPSLTIAALAERAMSFVDAAPNAVAAQPIRFGTATRS</sequence>
<dbReference type="InterPro" id="IPR007867">
    <property type="entry name" value="GMC_OxRtase_C"/>
</dbReference>
<evidence type="ECO:0000313" key="18">
    <source>
        <dbReference type="Proteomes" id="UP000515512"/>
    </source>
</evidence>
<evidence type="ECO:0000256" key="14">
    <source>
        <dbReference type="ARBA" id="ARBA00049744"/>
    </source>
</evidence>
<evidence type="ECO:0000256" key="4">
    <source>
        <dbReference type="ARBA" id="ARBA00022630"/>
    </source>
</evidence>
<evidence type="ECO:0000256" key="13">
    <source>
        <dbReference type="ARBA" id="ARBA00049723"/>
    </source>
</evidence>
<evidence type="ECO:0000259" key="16">
    <source>
        <dbReference type="PROSITE" id="PS51379"/>
    </source>
</evidence>
<dbReference type="AlphaFoldDB" id="A0A7D6ZCM3"/>
<comment type="pathway">
    <text evidence="12">Steroid metabolism; cholesterol degradation.</text>
</comment>
<dbReference type="GO" id="GO:0008203">
    <property type="term" value="P:cholesterol metabolic process"/>
    <property type="evidence" value="ECO:0007669"/>
    <property type="project" value="UniProtKB-KW"/>
</dbReference>
<evidence type="ECO:0000256" key="5">
    <source>
        <dbReference type="ARBA" id="ARBA00022827"/>
    </source>
</evidence>
<evidence type="ECO:0000256" key="6">
    <source>
        <dbReference type="ARBA" id="ARBA00023002"/>
    </source>
</evidence>
<accession>A0A7D6ZCM3</accession>
<dbReference type="Pfam" id="PF05199">
    <property type="entry name" value="GMC_oxred_C"/>
    <property type="match status" value="1"/>
</dbReference>
<dbReference type="Gene3D" id="3.50.50.60">
    <property type="entry name" value="FAD/NAD(P)-binding domain"/>
    <property type="match status" value="3"/>
</dbReference>
<evidence type="ECO:0000256" key="2">
    <source>
        <dbReference type="ARBA" id="ARBA00010790"/>
    </source>
</evidence>
<dbReference type="InterPro" id="IPR036188">
    <property type="entry name" value="FAD/NAD-bd_sf"/>
</dbReference>
<protein>
    <recommendedName>
        <fullName evidence="14">Cholesterol oxidase</fullName>
        <ecNumber evidence="13">1.1.3.6</ecNumber>
        <ecNumber evidence="11">5.3.3.1</ecNumber>
    </recommendedName>
    <alternativeName>
        <fullName evidence="15">Cholesterol isomerase</fullName>
    </alternativeName>
</protein>
<evidence type="ECO:0000256" key="1">
    <source>
        <dbReference type="ARBA" id="ARBA00001974"/>
    </source>
</evidence>
<proteinExistence type="inferred from homology"/>
<dbReference type="Pfam" id="PF00732">
    <property type="entry name" value="GMC_oxred_N"/>
    <property type="match status" value="1"/>
</dbReference>
<evidence type="ECO:0000256" key="7">
    <source>
        <dbReference type="ARBA" id="ARBA00023098"/>
    </source>
</evidence>
<evidence type="ECO:0000313" key="17">
    <source>
        <dbReference type="EMBL" id="QLY30478.1"/>
    </source>
</evidence>
<organism evidence="17 18">
    <name type="scientific">Nocardia huaxiensis</name>
    <dbReference type="NCBI Taxonomy" id="2755382"/>
    <lineage>
        <taxon>Bacteria</taxon>
        <taxon>Bacillati</taxon>
        <taxon>Actinomycetota</taxon>
        <taxon>Actinomycetes</taxon>
        <taxon>Mycobacteriales</taxon>
        <taxon>Nocardiaceae</taxon>
        <taxon>Nocardia</taxon>
    </lineage>
</organism>
<dbReference type="GO" id="GO:0004769">
    <property type="term" value="F:steroid Delta-isomerase activity"/>
    <property type="evidence" value="ECO:0007669"/>
    <property type="project" value="UniProtKB-EC"/>
</dbReference>
<dbReference type="PROSITE" id="PS51379">
    <property type="entry name" value="4FE4S_FER_2"/>
    <property type="match status" value="1"/>
</dbReference>
<gene>
    <name evidence="17" type="ORF">H0264_36090</name>
</gene>
<evidence type="ECO:0000256" key="3">
    <source>
        <dbReference type="ARBA" id="ARBA00022548"/>
    </source>
</evidence>
<keyword evidence="5" id="KW-0274">FAD</keyword>
<reference evidence="17 18" key="1">
    <citation type="submission" date="2020-07" db="EMBL/GenBank/DDBJ databases">
        <authorList>
            <person name="Zhuang K."/>
            <person name="Ran Y."/>
        </authorList>
    </citation>
    <scope>NUCLEOTIDE SEQUENCE [LARGE SCALE GENOMIC DNA]</scope>
    <source>
        <strain evidence="17 18">WCH-YHL-001</strain>
    </source>
</reference>
<dbReference type="EC" id="5.3.3.1" evidence="11"/>